<dbReference type="Pfam" id="PF12987">
    <property type="entry name" value="DUF3871"/>
    <property type="match status" value="1"/>
</dbReference>
<dbReference type="RefSeq" id="WP_331808667.1">
    <property type="nucleotide sequence ID" value="NZ_JAZHOU010000001.1"/>
</dbReference>
<gene>
    <name evidence="1" type="ORF">V1468_02445</name>
</gene>
<dbReference type="EMBL" id="JAZHOU010000001">
    <property type="protein sequence ID" value="MEF3077852.1"/>
    <property type="molecule type" value="Genomic_DNA"/>
</dbReference>
<sequence length="339" mass="39264">MELTAVHHNKNLKPLNNHIQPQENIEPLEPQRISKKTPFIESNTQAVSFEHLKNDCIIPSFAKDLESTIAHFEFIETVCSVAQSVYSDTEILVPEIRVSHQIKGRIPSAIGKPVKELKDHEKTQYWERMAFVVEVPSITTYINGQELKLTIGGVRSYSEQNLYSKKSIEKFKVFIGFKNMVCTNLCVNTDGLMDDLRVSSIDQLRNGALELIQNYSQQEHIEQMQQFLEYNMSENQFAHLIGKMKLYHCIDKSKKTGLFNLKLMDSQISNVVKDYVEDDNFKCEIDGSINLWNLYNLFTNSAKSNYIDNFLNRNCNSHEFTNHIKNKLKSQSEDFYVFI</sequence>
<dbReference type="Proteomes" id="UP001356704">
    <property type="component" value="Unassembled WGS sequence"/>
</dbReference>
<organism evidence="1 2">
    <name type="scientific">Winogradskyella poriferorum</name>
    <dbReference type="NCBI Taxonomy" id="307627"/>
    <lineage>
        <taxon>Bacteria</taxon>
        <taxon>Pseudomonadati</taxon>
        <taxon>Bacteroidota</taxon>
        <taxon>Flavobacteriia</taxon>
        <taxon>Flavobacteriales</taxon>
        <taxon>Flavobacteriaceae</taxon>
        <taxon>Winogradskyella</taxon>
    </lineage>
</organism>
<reference evidence="1 2" key="1">
    <citation type="submission" date="2024-02" db="EMBL/GenBank/DDBJ databases">
        <title>Winogradskyella poriferorum JCM 12885.</title>
        <authorList>
            <person name="Zhang D.-F."/>
            <person name="Fu Z.-Y."/>
        </authorList>
    </citation>
    <scope>NUCLEOTIDE SEQUENCE [LARGE SCALE GENOMIC DNA]</scope>
    <source>
        <strain evidence="1 2">JCM 12885</strain>
    </source>
</reference>
<dbReference type="InterPro" id="IPR024353">
    <property type="entry name" value="DUF3871"/>
</dbReference>
<accession>A0ABU7W1K7</accession>
<name>A0ABU7W1K7_9FLAO</name>
<protein>
    <submittedName>
        <fullName evidence="1">DUF3871 family protein</fullName>
    </submittedName>
</protein>
<comment type="caution">
    <text evidence="1">The sequence shown here is derived from an EMBL/GenBank/DDBJ whole genome shotgun (WGS) entry which is preliminary data.</text>
</comment>
<evidence type="ECO:0000313" key="2">
    <source>
        <dbReference type="Proteomes" id="UP001356704"/>
    </source>
</evidence>
<proteinExistence type="predicted"/>
<evidence type="ECO:0000313" key="1">
    <source>
        <dbReference type="EMBL" id="MEF3077852.1"/>
    </source>
</evidence>
<keyword evidence="2" id="KW-1185">Reference proteome</keyword>